<dbReference type="Gene3D" id="3.30.40.10">
    <property type="entry name" value="Zinc/RING finger domain, C3HC4 (zinc finger)"/>
    <property type="match status" value="1"/>
</dbReference>
<keyword evidence="16" id="KW-1185">Reference proteome</keyword>
<dbReference type="PANTHER" id="PTHR23328:SF0">
    <property type="entry name" value="RING-TYPE DOMAIN-CONTAINING PROTEIN"/>
    <property type="match status" value="1"/>
</dbReference>
<comment type="subcellular location">
    <subcellularLocation>
        <location evidence="2">Nucleus</location>
    </subcellularLocation>
</comment>
<evidence type="ECO:0000256" key="6">
    <source>
        <dbReference type="ARBA" id="ARBA00022763"/>
    </source>
</evidence>
<feature type="domain" description="RING-type" evidence="14">
    <location>
        <begin position="41"/>
        <end position="90"/>
    </location>
</feature>
<evidence type="ECO:0000256" key="11">
    <source>
        <dbReference type="PROSITE-ProRule" id="PRU00175"/>
    </source>
</evidence>
<keyword evidence="6" id="KW-0227">DNA damage</keyword>
<feature type="region of interest" description="Disordered" evidence="13">
    <location>
        <begin position="254"/>
        <end position="274"/>
    </location>
</feature>
<protein>
    <recommendedName>
        <fullName evidence="3">RING-type E3 ubiquitin transferase</fullName>
        <ecNumber evidence="3">2.3.2.27</ecNumber>
    </recommendedName>
</protein>
<keyword evidence="5" id="KW-0479">Metal-binding</keyword>
<dbReference type="EC" id="2.3.2.27" evidence="3"/>
<organism evidence="15 16">
    <name type="scientific">Oikopleura dioica</name>
    <name type="common">Tunicate</name>
    <dbReference type="NCBI Taxonomy" id="34765"/>
    <lineage>
        <taxon>Eukaryota</taxon>
        <taxon>Metazoa</taxon>
        <taxon>Chordata</taxon>
        <taxon>Tunicata</taxon>
        <taxon>Appendicularia</taxon>
        <taxon>Copelata</taxon>
        <taxon>Oikopleuridae</taxon>
        <taxon>Oikopleura</taxon>
    </lineage>
</organism>
<dbReference type="EMBL" id="OU015569">
    <property type="protein sequence ID" value="CAG5099083.1"/>
    <property type="molecule type" value="Genomic_DNA"/>
</dbReference>
<evidence type="ECO:0000256" key="12">
    <source>
        <dbReference type="SAM" id="Coils"/>
    </source>
</evidence>
<accession>A0ABN7SJG9</accession>
<keyword evidence="10" id="KW-0539">Nucleus</keyword>
<evidence type="ECO:0000256" key="4">
    <source>
        <dbReference type="ARBA" id="ARBA00022679"/>
    </source>
</evidence>
<proteinExistence type="predicted"/>
<gene>
    <name evidence="15" type="ORF">OKIOD_LOCUS7793</name>
</gene>
<dbReference type="SUPFAM" id="SSF57850">
    <property type="entry name" value="RING/U-box"/>
    <property type="match status" value="1"/>
</dbReference>
<keyword evidence="4" id="KW-0808">Transferase</keyword>
<evidence type="ECO:0000256" key="2">
    <source>
        <dbReference type="ARBA" id="ARBA00004123"/>
    </source>
</evidence>
<evidence type="ECO:0000313" key="15">
    <source>
        <dbReference type="EMBL" id="CAG5099083.1"/>
    </source>
</evidence>
<evidence type="ECO:0000256" key="13">
    <source>
        <dbReference type="SAM" id="MobiDB-lite"/>
    </source>
</evidence>
<comment type="catalytic activity">
    <reaction evidence="1">
        <text>S-ubiquitinyl-[E2 ubiquitin-conjugating enzyme]-L-cysteine + [acceptor protein]-L-lysine = [E2 ubiquitin-conjugating enzyme]-L-cysteine + N(6)-ubiquitinyl-[acceptor protein]-L-lysine.</text>
        <dbReference type="EC" id="2.3.2.27"/>
    </reaction>
</comment>
<dbReference type="InterPro" id="IPR013083">
    <property type="entry name" value="Znf_RING/FYVE/PHD"/>
</dbReference>
<feature type="compositionally biased region" description="Polar residues" evidence="13">
    <location>
        <begin position="9"/>
        <end position="25"/>
    </location>
</feature>
<dbReference type="PANTHER" id="PTHR23328">
    <property type="entry name" value="RING-TYPE DOMAIN-CONTAINING PROTEIN"/>
    <property type="match status" value="1"/>
</dbReference>
<evidence type="ECO:0000256" key="10">
    <source>
        <dbReference type="ARBA" id="ARBA00023242"/>
    </source>
</evidence>
<evidence type="ECO:0000259" key="14">
    <source>
        <dbReference type="PROSITE" id="PS50089"/>
    </source>
</evidence>
<evidence type="ECO:0000256" key="8">
    <source>
        <dbReference type="ARBA" id="ARBA00022786"/>
    </source>
</evidence>
<name>A0ABN7SJG9_OIKDI</name>
<dbReference type="InterPro" id="IPR001841">
    <property type="entry name" value="Znf_RING"/>
</dbReference>
<feature type="compositionally biased region" description="Basic and acidic residues" evidence="13">
    <location>
        <begin position="254"/>
        <end position="264"/>
    </location>
</feature>
<evidence type="ECO:0000256" key="5">
    <source>
        <dbReference type="ARBA" id="ARBA00022723"/>
    </source>
</evidence>
<sequence length="274" mass="31287">MPKRKLDARSSSSNANRDQPGSSKSINEELWKDLTPDEASCIICRSLLIEPVVLPCKCTTRTRTPVCRSCLVRLADATKSTCSAECPRCRTRLSVFFRKTSKNDYIDAVNASLAKAIEEQRERLEDEIENLEAAPIPRLIARNGEIRQEFDEGQKRARMDFEREKKQEEEENIRSLNQIFSRSEIEAQSKLLKKFQPNKALDSISPTSKQILADEMIARRMQREWSGPAKFVVPNTAGPAEAKRIIAKAKREMLGRNKTKDRSVQSKINFFPKK</sequence>
<reference evidence="15 16" key="1">
    <citation type="submission" date="2021-04" db="EMBL/GenBank/DDBJ databases">
        <authorList>
            <person name="Bliznina A."/>
        </authorList>
    </citation>
    <scope>NUCLEOTIDE SEQUENCE [LARGE SCALE GENOMIC DNA]</scope>
</reference>
<evidence type="ECO:0000256" key="3">
    <source>
        <dbReference type="ARBA" id="ARBA00012483"/>
    </source>
</evidence>
<keyword evidence="8" id="KW-0833">Ubl conjugation pathway</keyword>
<evidence type="ECO:0000256" key="1">
    <source>
        <dbReference type="ARBA" id="ARBA00000900"/>
    </source>
</evidence>
<keyword evidence="12" id="KW-0175">Coiled coil</keyword>
<feature type="coiled-coil region" evidence="12">
    <location>
        <begin position="158"/>
        <end position="186"/>
    </location>
</feature>
<dbReference type="PROSITE" id="PS50089">
    <property type="entry name" value="ZF_RING_2"/>
    <property type="match status" value="1"/>
</dbReference>
<evidence type="ECO:0000256" key="7">
    <source>
        <dbReference type="ARBA" id="ARBA00022771"/>
    </source>
</evidence>
<evidence type="ECO:0000313" key="16">
    <source>
        <dbReference type="Proteomes" id="UP001158576"/>
    </source>
</evidence>
<keyword evidence="9" id="KW-0862">Zinc</keyword>
<evidence type="ECO:0000256" key="9">
    <source>
        <dbReference type="ARBA" id="ARBA00022833"/>
    </source>
</evidence>
<keyword evidence="7 11" id="KW-0863">Zinc-finger</keyword>
<dbReference type="InterPro" id="IPR051657">
    <property type="entry name" value="RNF168/RNF169_E3_ubiq-ligase"/>
</dbReference>
<dbReference type="Proteomes" id="UP001158576">
    <property type="component" value="Chromosome XSR"/>
</dbReference>
<feature type="region of interest" description="Disordered" evidence="13">
    <location>
        <begin position="1"/>
        <end position="28"/>
    </location>
</feature>